<dbReference type="InterPro" id="IPR015927">
    <property type="entry name" value="Peptidase_S24_S26A/B/C"/>
</dbReference>
<sequence length="1288" mass="143985">MSTAAGETLRYYDQNADVFVAGTVGVDMTPLHDRFLAWVPHGGLVLDAGCGSGRDAKAFIGRGYRVQAFDASTELAARASALIGQAVAVLRFEDFHRPPMFDGIWACASLLHLPEVAIPDCLARLWAALKPAGAFYLSFKLGDGERIKDGRHFTDATEERLRTWLQALPDIAAIACWTTQDARPDRQEAWLNAIIRRNPAAADKVVTGEQANPFRPQLSAAMAQAGEIDFAVAFIKTTGLRLLIDDLHAALGHDEQRTRPPARLRVLTSDYLDVTDPDALRLLLLLQEKGAHVRVFEAGTGSFHLKAYLFAGIDEQGEWRGTAFIGSSNISRMALTDGLEWNYRIEYPGDPGFLEARARFEDLFHDRRTCLLTDAWIEAYERRRVPPARAIAPGTNELDPPPEPSPIQADALNALAATRAQGYRRGLVVLATGLGKTWLAAFDAEQIAARRVLFIAHREEILHQAAATFLRIRPHSRVGFYTGKLRDGEVDVLCASVQTLGRNRHLERFPPQHFDYIVVDEFHHAAAPTYRRVLAHFAPHFLIGLTATPDRTDQSDILSLCDDNLVFTRTLFEGVTAGLLAPFHYYGIWDETVDYREIPWRSGRFDPEQLTNKLATLARARHALAQWRDHRQTRTLAFCVSVRHAEFMADQFRRQGVSAEAVYAGSTLGRSEALDQLSAGRLAVIFSVDLFNEGVDLPAIDTVLMLRPTESKILFLQQLGRGLRRAEGKERLVVLDFIGNHHSFLHKPQALAQAGDTYRQLAAFARRVEEGRLELPPGCFINFDLRLIDFLKVLDSDGTRSDYEALKAVLGRRPTLTEFYRSGANMPRMQQQYGHWFALVAEMGDLSGDEAETARAHATFLTELEKTRLVKSFKMVLLEAFQELDGWRTAPRLADLAQRSWEVLQRRRPLLGDLSDDFATSEEDGASSQWQRYWRGNPVNAWIGGFVDGTAPRFFRLEEDRFVPAFAVPAETADTLASLVQEIADYRLATYEARQPKAAASAEIIPLYRNRPNRVELAYFPNLPIACGHFKTGYADAEEHRTLGPGYGNLDPARHFIARASGNSMNGGKTPIRDGDYLLLELVSSTSAGSITGKIMAVERQDVTGDSQYLLRVVTKTRDGRYILKANNPDYADLEATGEMRTFARFRAIVDPLDLAVGQAFMREDIPPLFGETFNPGSWNSGHVVLRAPKAHVLLVTLNKQGKAEAHRYVDHWIDETTFHWQSQNATTPTSSRGREIIGHEKLGITLHLFVRDGKLEGGKAAPFVYHGRVRYLRHEGQAPMSVTFEVF</sequence>
<dbReference type="Gene3D" id="3.40.50.300">
    <property type="entry name" value="P-loop containing nucleotide triphosphate hydrolases"/>
    <property type="match status" value="2"/>
</dbReference>
<dbReference type="Gene3D" id="3.40.50.150">
    <property type="entry name" value="Vaccinia Virus protein VP39"/>
    <property type="match status" value="1"/>
</dbReference>
<dbReference type="InterPro" id="IPR006935">
    <property type="entry name" value="Helicase/UvrB_N"/>
</dbReference>
<dbReference type="Pfam" id="PF00717">
    <property type="entry name" value="Peptidase_S24"/>
    <property type="match status" value="1"/>
</dbReference>
<dbReference type="PROSITE" id="PS51194">
    <property type="entry name" value="HELICASE_CTER"/>
    <property type="match status" value="1"/>
</dbReference>
<dbReference type="Proteomes" id="UP000239724">
    <property type="component" value="Unassembled WGS sequence"/>
</dbReference>
<dbReference type="CDD" id="cd18032">
    <property type="entry name" value="DEXHc_RE_I_III_res"/>
    <property type="match status" value="1"/>
</dbReference>
<dbReference type="Gene3D" id="2.10.109.10">
    <property type="entry name" value="Umud Fragment, subunit A"/>
    <property type="match status" value="1"/>
</dbReference>
<evidence type="ECO:0000313" key="4">
    <source>
        <dbReference type="Proteomes" id="UP000239724"/>
    </source>
</evidence>
<dbReference type="EMBL" id="NHRY01000239">
    <property type="protein sequence ID" value="PPQ28697.1"/>
    <property type="molecule type" value="Genomic_DNA"/>
</dbReference>
<gene>
    <name evidence="3" type="ORF">CCS01_23670</name>
</gene>
<dbReference type="SMART" id="SM00487">
    <property type="entry name" value="DEXDc"/>
    <property type="match status" value="1"/>
</dbReference>
<dbReference type="InterPro" id="IPR014001">
    <property type="entry name" value="Helicase_ATP-bd"/>
</dbReference>
<evidence type="ECO:0000259" key="1">
    <source>
        <dbReference type="PROSITE" id="PS51192"/>
    </source>
</evidence>
<dbReference type="GO" id="GO:0003677">
    <property type="term" value="F:DNA binding"/>
    <property type="evidence" value="ECO:0007669"/>
    <property type="project" value="InterPro"/>
</dbReference>
<dbReference type="SUPFAM" id="SSF51306">
    <property type="entry name" value="LexA/Signal peptidase"/>
    <property type="match status" value="1"/>
</dbReference>
<dbReference type="InterPro" id="IPR001650">
    <property type="entry name" value="Helicase_C-like"/>
</dbReference>
<dbReference type="Pfam" id="PF04851">
    <property type="entry name" value="ResIII"/>
    <property type="match status" value="1"/>
</dbReference>
<dbReference type="GO" id="GO:0005829">
    <property type="term" value="C:cytosol"/>
    <property type="evidence" value="ECO:0007669"/>
    <property type="project" value="TreeGrafter"/>
</dbReference>
<dbReference type="CDD" id="cd06529">
    <property type="entry name" value="S24_LexA-like"/>
    <property type="match status" value="1"/>
</dbReference>
<dbReference type="PANTHER" id="PTHR47396">
    <property type="entry name" value="TYPE I RESTRICTION ENZYME ECOKI R PROTEIN"/>
    <property type="match status" value="1"/>
</dbReference>
<proteinExistence type="predicted"/>
<dbReference type="CDD" id="cd02440">
    <property type="entry name" value="AdoMet_MTases"/>
    <property type="match status" value="1"/>
</dbReference>
<organism evidence="3 4">
    <name type="scientific">Rhodopila globiformis</name>
    <name type="common">Rhodopseudomonas globiformis</name>
    <dbReference type="NCBI Taxonomy" id="1071"/>
    <lineage>
        <taxon>Bacteria</taxon>
        <taxon>Pseudomonadati</taxon>
        <taxon>Pseudomonadota</taxon>
        <taxon>Alphaproteobacteria</taxon>
        <taxon>Acetobacterales</taxon>
        <taxon>Acetobacteraceae</taxon>
        <taxon>Rhodopila</taxon>
    </lineage>
</organism>
<reference evidence="3 4" key="1">
    <citation type="journal article" date="2018" name="Arch. Microbiol.">
        <title>New insights into the metabolic potential of the phototrophic purple bacterium Rhodopila globiformis DSM 161(T) from its draft genome sequence and evidence for a vanadium-dependent nitrogenase.</title>
        <authorList>
            <person name="Imhoff J.F."/>
            <person name="Rahn T."/>
            <person name="Kunzel S."/>
            <person name="Neulinger S.C."/>
        </authorList>
    </citation>
    <scope>NUCLEOTIDE SEQUENCE [LARGE SCALE GENOMIC DNA]</scope>
    <source>
        <strain evidence="3 4">DSM 161</strain>
    </source>
</reference>
<dbReference type="InterPro" id="IPR041698">
    <property type="entry name" value="Methyltransf_25"/>
</dbReference>
<keyword evidence="4" id="KW-1185">Reference proteome</keyword>
<evidence type="ECO:0000313" key="3">
    <source>
        <dbReference type="EMBL" id="PPQ28697.1"/>
    </source>
</evidence>
<dbReference type="SMART" id="SM00490">
    <property type="entry name" value="HELICc"/>
    <property type="match status" value="1"/>
</dbReference>
<feature type="domain" description="Helicase ATP-binding" evidence="1">
    <location>
        <begin position="417"/>
        <end position="567"/>
    </location>
</feature>
<dbReference type="GO" id="GO:0005524">
    <property type="term" value="F:ATP binding"/>
    <property type="evidence" value="ECO:0007669"/>
    <property type="project" value="InterPro"/>
</dbReference>
<keyword evidence="3" id="KW-0378">Hydrolase</keyword>
<dbReference type="RefSeq" id="WP_104521288.1">
    <property type="nucleotide sequence ID" value="NZ_NHRY01000239.1"/>
</dbReference>
<dbReference type="Pfam" id="PF13649">
    <property type="entry name" value="Methyltransf_25"/>
    <property type="match status" value="1"/>
</dbReference>
<keyword evidence="3" id="KW-0547">Nucleotide-binding</keyword>
<dbReference type="InterPro" id="IPR050742">
    <property type="entry name" value="Helicase_Restrict-Modif_Enz"/>
</dbReference>
<dbReference type="Gene3D" id="3.30.870.10">
    <property type="entry name" value="Endonuclease Chain A"/>
    <property type="match status" value="1"/>
</dbReference>
<comment type="caution">
    <text evidence="3">The sequence shown here is derived from an EMBL/GenBank/DDBJ whole genome shotgun (WGS) entry which is preliminary data.</text>
</comment>
<dbReference type="Pfam" id="PF11907">
    <property type="entry name" value="DUF3427"/>
    <property type="match status" value="1"/>
</dbReference>
<accession>A0A2S6N245</accession>
<dbReference type="Pfam" id="PF00271">
    <property type="entry name" value="Helicase_C"/>
    <property type="match status" value="1"/>
</dbReference>
<dbReference type="InterPro" id="IPR021835">
    <property type="entry name" value="DUF3427"/>
</dbReference>
<dbReference type="OrthoDB" id="7348755at2"/>
<dbReference type="InterPro" id="IPR029063">
    <property type="entry name" value="SAM-dependent_MTases_sf"/>
</dbReference>
<dbReference type="SUPFAM" id="SSF53335">
    <property type="entry name" value="S-adenosyl-L-methionine-dependent methyltransferases"/>
    <property type="match status" value="1"/>
</dbReference>
<dbReference type="PROSITE" id="PS51192">
    <property type="entry name" value="HELICASE_ATP_BIND_1"/>
    <property type="match status" value="1"/>
</dbReference>
<dbReference type="GO" id="GO:0004386">
    <property type="term" value="F:helicase activity"/>
    <property type="evidence" value="ECO:0007669"/>
    <property type="project" value="UniProtKB-KW"/>
</dbReference>
<feature type="domain" description="Helicase C-terminal" evidence="2">
    <location>
        <begin position="609"/>
        <end position="774"/>
    </location>
</feature>
<dbReference type="SUPFAM" id="SSF52540">
    <property type="entry name" value="P-loop containing nucleoside triphosphate hydrolases"/>
    <property type="match status" value="1"/>
</dbReference>
<keyword evidence="3" id="KW-0067">ATP-binding</keyword>
<dbReference type="InterPro" id="IPR039418">
    <property type="entry name" value="LexA-like"/>
</dbReference>
<dbReference type="CDD" id="cd18799">
    <property type="entry name" value="SF2_C_EcoAI-like"/>
    <property type="match status" value="1"/>
</dbReference>
<dbReference type="InterPro" id="IPR027417">
    <property type="entry name" value="P-loop_NTPase"/>
</dbReference>
<dbReference type="InterPro" id="IPR036286">
    <property type="entry name" value="LexA/Signal_pep-like_sf"/>
</dbReference>
<name>A0A2S6N245_RHOGL</name>
<keyword evidence="3" id="KW-0347">Helicase</keyword>
<protein>
    <submittedName>
        <fullName evidence="3">DEAD/DEAH box helicase</fullName>
    </submittedName>
</protein>
<dbReference type="GO" id="GO:0016787">
    <property type="term" value="F:hydrolase activity"/>
    <property type="evidence" value="ECO:0007669"/>
    <property type="project" value="InterPro"/>
</dbReference>
<evidence type="ECO:0000259" key="2">
    <source>
        <dbReference type="PROSITE" id="PS51194"/>
    </source>
</evidence>
<dbReference type="PANTHER" id="PTHR47396:SF1">
    <property type="entry name" value="ATP-DEPENDENT HELICASE IRC3-RELATED"/>
    <property type="match status" value="1"/>
</dbReference>